<gene>
    <name evidence="1" type="ORF">CLUMA_CG006636</name>
</gene>
<dbReference type="AlphaFoldDB" id="A0A1J1I453"/>
<name>A0A1J1I453_9DIPT</name>
<dbReference type="Proteomes" id="UP000183832">
    <property type="component" value="Unassembled WGS sequence"/>
</dbReference>
<sequence>MQINKFKHFFYRSGCPSVINFNQLVVELFNSLLINNFLTFTVKRIRYLPLPKKVLMGHKILARLKSQLQLTQAAIIYIELKGKQFHSQIQ</sequence>
<dbReference type="EMBL" id="CVRI01000036">
    <property type="protein sequence ID" value="CRK93161.1"/>
    <property type="molecule type" value="Genomic_DNA"/>
</dbReference>
<keyword evidence="2" id="KW-1185">Reference proteome</keyword>
<organism evidence="1 2">
    <name type="scientific">Clunio marinus</name>
    <dbReference type="NCBI Taxonomy" id="568069"/>
    <lineage>
        <taxon>Eukaryota</taxon>
        <taxon>Metazoa</taxon>
        <taxon>Ecdysozoa</taxon>
        <taxon>Arthropoda</taxon>
        <taxon>Hexapoda</taxon>
        <taxon>Insecta</taxon>
        <taxon>Pterygota</taxon>
        <taxon>Neoptera</taxon>
        <taxon>Endopterygota</taxon>
        <taxon>Diptera</taxon>
        <taxon>Nematocera</taxon>
        <taxon>Chironomoidea</taxon>
        <taxon>Chironomidae</taxon>
        <taxon>Clunio</taxon>
    </lineage>
</organism>
<reference evidence="1 2" key="1">
    <citation type="submission" date="2015-04" db="EMBL/GenBank/DDBJ databases">
        <authorList>
            <person name="Syromyatnikov M.Y."/>
            <person name="Popov V.N."/>
        </authorList>
    </citation>
    <scope>NUCLEOTIDE SEQUENCE [LARGE SCALE GENOMIC DNA]</scope>
</reference>
<evidence type="ECO:0000313" key="2">
    <source>
        <dbReference type="Proteomes" id="UP000183832"/>
    </source>
</evidence>
<proteinExistence type="predicted"/>
<protein>
    <submittedName>
        <fullName evidence="1">CLUMA_CG006636, isoform A</fullName>
    </submittedName>
</protein>
<evidence type="ECO:0000313" key="1">
    <source>
        <dbReference type="EMBL" id="CRK93161.1"/>
    </source>
</evidence>
<accession>A0A1J1I453</accession>